<dbReference type="CDD" id="cd06354">
    <property type="entry name" value="PBP1_PrnA-like"/>
    <property type="match status" value="1"/>
</dbReference>
<feature type="chain" id="PRO_5011766566" evidence="7">
    <location>
        <begin position="21"/>
        <end position="330"/>
    </location>
</feature>
<dbReference type="Gene3D" id="3.40.50.2300">
    <property type="match status" value="2"/>
</dbReference>
<proteinExistence type="inferred from homology"/>
<dbReference type="InterPro" id="IPR003760">
    <property type="entry name" value="PnrA-like"/>
</dbReference>
<keyword evidence="5" id="KW-0472">Membrane</keyword>
<evidence type="ECO:0000256" key="4">
    <source>
        <dbReference type="ARBA" id="ARBA00022729"/>
    </source>
</evidence>
<organism evidence="9 10">
    <name type="scientific">Faunimonas pinastri</name>
    <dbReference type="NCBI Taxonomy" id="1855383"/>
    <lineage>
        <taxon>Bacteria</taxon>
        <taxon>Pseudomonadati</taxon>
        <taxon>Pseudomonadota</taxon>
        <taxon>Alphaproteobacteria</taxon>
        <taxon>Hyphomicrobiales</taxon>
        <taxon>Afifellaceae</taxon>
        <taxon>Faunimonas</taxon>
    </lineage>
</organism>
<evidence type="ECO:0000256" key="2">
    <source>
        <dbReference type="ARBA" id="ARBA00008610"/>
    </source>
</evidence>
<evidence type="ECO:0000256" key="6">
    <source>
        <dbReference type="ARBA" id="ARBA00023288"/>
    </source>
</evidence>
<reference evidence="9 10" key="1">
    <citation type="submission" date="2016-10" db="EMBL/GenBank/DDBJ databases">
        <authorList>
            <person name="de Groot N.N."/>
        </authorList>
    </citation>
    <scope>NUCLEOTIDE SEQUENCE [LARGE SCALE GENOMIC DNA]</scope>
    <source>
        <strain evidence="9 10">A52C2</strain>
    </source>
</reference>
<keyword evidence="10" id="KW-1185">Reference proteome</keyword>
<dbReference type="EMBL" id="FOFG01000006">
    <property type="protein sequence ID" value="SEQ62670.1"/>
    <property type="molecule type" value="Genomic_DNA"/>
</dbReference>
<name>A0A1H9HJZ8_9HYPH</name>
<dbReference type="PANTHER" id="PTHR34296:SF2">
    <property type="entry name" value="ABC TRANSPORTER GUANOSINE-BINDING PROTEIN NUPN"/>
    <property type="match status" value="1"/>
</dbReference>
<evidence type="ECO:0000256" key="5">
    <source>
        <dbReference type="ARBA" id="ARBA00023136"/>
    </source>
</evidence>
<comment type="similarity">
    <text evidence="2">Belongs to the BMP lipoprotein family.</text>
</comment>
<feature type="domain" description="ABC transporter substrate-binding protein PnrA-like" evidence="8">
    <location>
        <begin position="29"/>
        <end position="321"/>
    </location>
</feature>
<protein>
    <submittedName>
        <fullName evidence="9">Nucleoside-binding protein</fullName>
    </submittedName>
</protein>
<evidence type="ECO:0000313" key="10">
    <source>
        <dbReference type="Proteomes" id="UP000199647"/>
    </source>
</evidence>
<dbReference type="STRING" id="1855383.SAMN05216548_10665"/>
<gene>
    <name evidence="9" type="ORF">SAMN05216548_10665</name>
</gene>
<dbReference type="PANTHER" id="PTHR34296">
    <property type="entry name" value="TRANSCRIPTIONAL ACTIVATOR PROTEIN MED"/>
    <property type="match status" value="1"/>
</dbReference>
<evidence type="ECO:0000313" key="9">
    <source>
        <dbReference type="EMBL" id="SEQ62670.1"/>
    </source>
</evidence>
<keyword evidence="4 7" id="KW-0732">Signal</keyword>
<dbReference type="InterPro" id="IPR028082">
    <property type="entry name" value="Peripla_BP_I"/>
</dbReference>
<evidence type="ECO:0000256" key="3">
    <source>
        <dbReference type="ARBA" id="ARBA00022475"/>
    </source>
</evidence>
<keyword evidence="6" id="KW-0449">Lipoprotein</keyword>
<sequence length="330" mass="35348">MRVKWLAAAAAVLFAGNAYAAEVSPAVIYDIGGKHDKSFNESAFAGEEQFKKDTGIGYHEFEIQNPSQYDQALRNFARRGYQPIIAIGFSQAQALEKVSKEFPKIQFGIVDATVDAPNVRSLVFREEEGSYLVGMLAALKSETGKIGFVGGMDIPLIRKFACGYVQGAKAVNPKIEIFQNMVGTTGDAWNDPVKGGELAKSQLSRGADVIYTAAGASGLGAMQAAADAKKYSIGVDSNQDDLHPGSVLTSMVKHVDTAIYSANMDMKDGKWTGGAKVLGLKENGVGYTSDQYNKDVLTADMKSKADEAKAKIISGEIKVHDYTADNSCPM</sequence>
<feature type="signal peptide" evidence="7">
    <location>
        <begin position="1"/>
        <end position="20"/>
    </location>
</feature>
<dbReference type="SUPFAM" id="SSF53822">
    <property type="entry name" value="Periplasmic binding protein-like I"/>
    <property type="match status" value="1"/>
</dbReference>
<dbReference type="Pfam" id="PF02608">
    <property type="entry name" value="Bmp"/>
    <property type="match status" value="1"/>
</dbReference>
<evidence type="ECO:0000259" key="8">
    <source>
        <dbReference type="Pfam" id="PF02608"/>
    </source>
</evidence>
<dbReference type="RefSeq" id="WP_238858263.1">
    <property type="nucleotide sequence ID" value="NZ_FOFG01000006.1"/>
</dbReference>
<evidence type="ECO:0000256" key="7">
    <source>
        <dbReference type="SAM" id="SignalP"/>
    </source>
</evidence>
<dbReference type="AlphaFoldDB" id="A0A1H9HJZ8"/>
<accession>A0A1H9HJZ8</accession>
<evidence type="ECO:0000256" key="1">
    <source>
        <dbReference type="ARBA" id="ARBA00004193"/>
    </source>
</evidence>
<dbReference type="Proteomes" id="UP000199647">
    <property type="component" value="Unassembled WGS sequence"/>
</dbReference>
<dbReference type="InterPro" id="IPR050957">
    <property type="entry name" value="BMP_lipoprotein"/>
</dbReference>
<keyword evidence="3" id="KW-1003">Cell membrane</keyword>
<dbReference type="GO" id="GO:0005886">
    <property type="term" value="C:plasma membrane"/>
    <property type="evidence" value="ECO:0007669"/>
    <property type="project" value="UniProtKB-SubCell"/>
</dbReference>
<comment type="subcellular location">
    <subcellularLocation>
        <location evidence="1">Cell membrane</location>
        <topology evidence="1">Lipid-anchor</topology>
    </subcellularLocation>
</comment>